<dbReference type="KEGG" id="ccan:109681614"/>
<dbReference type="PROSITE" id="PS50005">
    <property type="entry name" value="TPR"/>
    <property type="match status" value="1"/>
</dbReference>
<dbReference type="GO" id="GO:0005740">
    <property type="term" value="C:mitochondrial envelope"/>
    <property type="evidence" value="ECO:0007669"/>
    <property type="project" value="TreeGrafter"/>
</dbReference>
<name>A0A8B7TX06_CASCN</name>
<dbReference type="GO" id="GO:0016020">
    <property type="term" value="C:membrane"/>
    <property type="evidence" value="ECO:0007669"/>
    <property type="project" value="TreeGrafter"/>
</dbReference>
<dbReference type="GO" id="GO:0044183">
    <property type="term" value="F:protein folding chaperone"/>
    <property type="evidence" value="ECO:0007669"/>
    <property type="project" value="TreeGrafter"/>
</dbReference>
<dbReference type="PANTHER" id="PTHR46512">
    <property type="entry name" value="PEPTIDYLPROLYL ISOMERASE"/>
    <property type="match status" value="1"/>
</dbReference>
<dbReference type="Pfam" id="PF13432">
    <property type="entry name" value="TPR_16"/>
    <property type="match status" value="1"/>
</dbReference>
<organism evidence="2">
    <name type="scientific">Castor canadensis</name>
    <name type="common">American beaver</name>
    <dbReference type="NCBI Taxonomy" id="51338"/>
    <lineage>
        <taxon>Eukaryota</taxon>
        <taxon>Metazoa</taxon>
        <taxon>Chordata</taxon>
        <taxon>Craniata</taxon>
        <taxon>Vertebrata</taxon>
        <taxon>Euteleostomi</taxon>
        <taxon>Mammalia</taxon>
        <taxon>Eutheria</taxon>
        <taxon>Euarchontoglires</taxon>
        <taxon>Glires</taxon>
        <taxon>Rodentia</taxon>
        <taxon>Castorimorpha</taxon>
        <taxon>Castoridae</taxon>
        <taxon>Castor</taxon>
    </lineage>
</organism>
<dbReference type="OrthoDB" id="433738at2759"/>
<dbReference type="SUPFAM" id="SSF48452">
    <property type="entry name" value="TPR-like"/>
    <property type="match status" value="1"/>
</dbReference>
<accession>A0A8B7TX06</accession>
<dbReference type="InterPro" id="IPR019734">
    <property type="entry name" value="TPR_rpt"/>
</dbReference>
<dbReference type="GO" id="GO:0043066">
    <property type="term" value="P:negative regulation of apoptotic process"/>
    <property type="evidence" value="ECO:0007669"/>
    <property type="project" value="TreeGrafter"/>
</dbReference>
<sequence>MEPVNYERVREYSQKVLDQQPDNAKALYRAGVAFFHLQDYDQARQYLLAAVSRQPKGE</sequence>
<reference evidence="2" key="1">
    <citation type="submission" date="2025-08" db="UniProtKB">
        <authorList>
            <consortium name="RefSeq"/>
        </authorList>
    </citation>
    <scope>IDENTIFICATION</scope>
    <source>
        <tissue evidence="2">Leukocyte</tissue>
    </source>
</reference>
<protein>
    <submittedName>
        <fullName evidence="2">Tetratricopeptide repeat protein 9C-like</fullName>
    </submittedName>
</protein>
<dbReference type="GO" id="GO:0005829">
    <property type="term" value="C:cytosol"/>
    <property type="evidence" value="ECO:0007669"/>
    <property type="project" value="TreeGrafter"/>
</dbReference>
<evidence type="ECO:0000313" key="2">
    <source>
        <dbReference type="RefSeq" id="XP_020012034.1"/>
    </source>
</evidence>
<dbReference type="InterPro" id="IPR050754">
    <property type="entry name" value="FKBP4/5/8-like"/>
</dbReference>
<dbReference type="InterPro" id="IPR011990">
    <property type="entry name" value="TPR-like_helical_dom_sf"/>
</dbReference>
<proteinExistence type="predicted"/>
<dbReference type="Gene3D" id="1.25.40.10">
    <property type="entry name" value="Tetratricopeptide repeat domain"/>
    <property type="match status" value="1"/>
</dbReference>
<dbReference type="AlphaFoldDB" id="A0A8B7TX06"/>
<keyword evidence="1" id="KW-0802">TPR repeat</keyword>
<dbReference type="GO" id="GO:0012505">
    <property type="term" value="C:endomembrane system"/>
    <property type="evidence" value="ECO:0007669"/>
    <property type="project" value="TreeGrafter"/>
</dbReference>
<dbReference type="PANTHER" id="PTHR46512:SF5">
    <property type="entry name" value="TETRATRICOPEPTIDE REPEAT DOMAIN 9"/>
    <property type="match status" value="1"/>
</dbReference>
<evidence type="ECO:0000256" key="1">
    <source>
        <dbReference type="PROSITE-ProRule" id="PRU00339"/>
    </source>
</evidence>
<feature type="repeat" description="TPR" evidence="1">
    <location>
        <begin position="24"/>
        <end position="57"/>
    </location>
</feature>
<gene>
    <name evidence="2" type="primary">LOC109681614</name>
</gene>
<dbReference type="RefSeq" id="XP_020012034.1">
    <property type="nucleotide sequence ID" value="XM_020156445.1"/>
</dbReference>